<name>A0A3M2L9R3_9NOCA</name>
<keyword evidence="1" id="KW-0812">Transmembrane</keyword>
<feature type="transmembrane region" description="Helical" evidence="1">
    <location>
        <begin position="224"/>
        <end position="244"/>
    </location>
</feature>
<keyword evidence="1" id="KW-1133">Transmembrane helix</keyword>
<dbReference type="Pfam" id="PF20990">
    <property type="entry name" value="DUF2207_C"/>
    <property type="match status" value="1"/>
</dbReference>
<sequence>MRMNRGGALGALLLVAVGLAVSTPAAQAQDPAPGVTLRADIVLDEKGLEQVTETVTVPESGSYHQVLPLRIALPDSGERRFDVTDISATGPGTAQVAGDTFTIDAKPGESTFKYTVHGTVSDLPGSQIFHWTGTLDADVSSIAVTVIAPSYQLGIESCTIGPIGKAVPCSDVRVEPDGTLHLDQENLQRGDVLDITMQLPPGTVPANADISGNDSGPFAPTTPVWIALAALLLALAGGAGYVLWARNRDAAALNTSGASAPADPIRRDGGTAQFVSPDGVLPGEAGALLDGTVSAAALAATAVDLAARRYLRFTAISDTDWRITRLNAADDQLRAYERATYDALLPAGSDTVQVSELRKSAPAAEIRRALQAETAASGLLSPRGRRDLTFWVGAALLVVGVVATVALAIAGRHALVGVALAAGGAAALLVPRWLPPRTPAGSELAGKILSLQQGLESLAPDRIPVADREVFFSRALPFTIINGRADNWIRVFRDTDLLGDGDPGLYWFGGFERERNLHRFAGHFPYFITALQGVFGKD</sequence>
<reference evidence="4 5" key="1">
    <citation type="submission" date="2018-10" db="EMBL/GenBank/DDBJ databases">
        <title>Isolation from cow dung.</title>
        <authorList>
            <person name="Ling L."/>
        </authorList>
    </citation>
    <scope>NUCLEOTIDE SEQUENCE [LARGE SCALE GENOMIC DNA]</scope>
    <source>
        <strain evidence="4 5">NEAU-LL90</strain>
    </source>
</reference>
<keyword evidence="5" id="KW-1185">Reference proteome</keyword>
<keyword evidence="1" id="KW-0472">Membrane</keyword>
<feature type="signal peptide" evidence="2">
    <location>
        <begin position="1"/>
        <end position="28"/>
    </location>
</feature>
<dbReference type="EMBL" id="RFFH01000002">
    <property type="protein sequence ID" value="RMI34307.1"/>
    <property type="molecule type" value="Genomic_DNA"/>
</dbReference>
<organism evidence="4 5">
    <name type="scientific">Nocardia stercoris</name>
    <dbReference type="NCBI Taxonomy" id="2483361"/>
    <lineage>
        <taxon>Bacteria</taxon>
        <taxon>Bacillati</taxon>
        <taxon>Actinomycetota</taxon>
        <taxon>Actinomycetes</taxon>
        <taxon>Mycobacteriales</taxon>
        <taxon>Nocardiaceae</taxon>
        <taxon>Nocardia</taxon>
    </lineage>
</organism>
<evidence type="ECO:0000256" key="1">
    <source>
        <dbReference type="SAM" id="Phobius"/>
    </source>
</evidence>
<feature type="domain" description="Predicted membrane protein YciQ-like C-terminal" evidence="3">
    <location>
        <begin position="277"/>
        <end position="492"/>
    </location>
</feature>
<dbReference type="InterPro" id="IPR048389">
    <property type="entry name" value="YciQ-like_C"/>
</dbReference>
<dbReference type="RefSeq" id="WP_122187231.1">
    <property type="nucleotide sequence ID" value="NZ_RFFH01000002.1"/>
</dbReference>
<accession>A0A3M2L9R3</accession>
<evidence type="ECO:0000313" key="5">
    <source>
        <dbReference type="Proteomes" id="UP000279275"/>
    </source>
</evidence>
<evidence type="ECO:0000256" key="2">
    <source>
        <dbReference type="SAM" id="SignalP"/>
    </source>
</evidence>
<keyword evidence="2" id="KW-0732">Signal</keyword>
<proteinExistence type="predicted"/>
<evidence type="ECO:0000313" key="4">
    <source>
        <dbReference type="EMBL" id="RMI34307.1"/>
    </source>
</evidence>
<evidence type="ECO:0000259" key="3">
    <source>
        <dbReference type="Pfam" id="PF20990"/>
    </source>
</evidence>
<dbReference type="Proteomes" id="UP000279275">
    <property type="component" value="Unassembled WGS sequence"/>
</dbReference>
<gene>
    <name evidence="4" type="ORF">EBN03_07905</name>
</gene>
<dbReference type="AlphaFoldDB" id="A0A3M2L9R3"/>
<feature type="transmembrane region" description="Helical" evidence="1">
    <location>
        <begin position="388"/>
        <end position="409"/>
    </location>
</feature>
<dbReference type="OrthoDB" id="143710at2"/>
<feature type="chain" id="PRO_5017973649" evidence="2">
    <location>
        <begin position="29"/>
        <end position="538"/>
    </location>
</feature>
<protein>
    <submittedName>
        <fullName evidence="4">DUF2207 domain-containing protein</fullName>
    </submittedName>
</protein>
<comment type="caution">
    <text evidence="4">The sequence shown here is derived from an EMBL/GenBank/DDBJ whole genome shotgun (WGS) entry which is preliminary data.</text>
</comment>